<dbReference type="SUPFAM" id="SSF50978">
    <property type="entry name" value="WD40 repeat-like"/>
    <property type="match status" value="1"/>
</dbReference>
<dbReference type="GO" id="GO:0000724">
    <property type="term" value="P:double-strand break repair via homologous recombination"/>
    <property type="evidence" value="ECO:0007669"/>
    <property type="project" value="TreeGrafter"/>
</dbReference>
<feature type="compositionally biased region" description="Pro residues" evidence="4">
    <location>
        <begin position="973"/>
        <end position="983"/>
    </location>
</feature>
<gene>
    <name evidence="5" type="ORF">NLU13_5163</name>
</gene>
<dbReference type="GO" id="GO:0043130">
    <property type="term" value="F:ubiquitin binding"/>
    <property type="evidence" value="ECO:0007669"/>
    <property type="project" value="TreeGrafter"/>
</dbReference>
<reference evidence="5" key="1">
    <citation type="submission" date="2022-10" db="EMBL/GenBank/DDBJ databases">
        <title>Determination and structural analysis of whole genome sequence of Sarocladium strictum F4-1.</title>
        <authorList>
            <person name="Hu L."/>
            <person name="Jiang Y."/>
        </authorList>
    </citation>
    <scope>NUCLEOTIDE SEQUENCE</scope>
    <source>
        <strain evidence="5">F4-1</strain>
    </source>
</reference>
<evidence type="ECO:0000256" key="4">
    <source>
        <dbReference type="SAM" id="MobiDB-lite"/>
    </source>
</evidence>
<feature type="region of interest" description="Disordered" evidence="4">
    <location>
        <begin position="966"/>
        <end position="1009"/>
    </location>
</feature>
<feature type="repeat" description="WD" evidence="3">
    <location>
        <begin position="83"/>
        <end position="114"/>
    </location>
</feature>
<name>A0AA39GGD4_SARSR</name>
<sequence>MAKKARQRISYVLENAKSSAGGHRLGVNGLAVDNDNGILYSGGRDGTVCAWDLHLDLRNPALSSVVDSTTKTKPPPTTFRASSQHHMHWINDIALAQNNTALVSASSDLSVKVWRPHSQEPDHVASSIGAHADYVKCIAVPPADSGANWVATGGLDRKICLWDLNGGGNTLEIDVKGEEMAEKGSVYALGVGHNLVASGGPEKVVRLYDPRTGDKISKLVGHVDNIRAILIDESGDTILSAGGDKTVKMWSVKGGRCMYTFSMHDDSVWSLFSEDPRLGIFYSSDRSGMVAKTDVRGNFDDIDNGLSLAVCRENFGVSKVVAAGGHIWTATNKSSINRWEDVDTRTDAQLPAAFRRRRAVSGASARQSRSPPATQPAKDEKNEKGEIPAASILRISNAAAFPLRSAVEPETNTDAAARKPSEAVQDSEPEAKPIRHLPQETIEGQFGLLKHKLLNDRRRVLTLDTAGDVLMWDLVKCKPIQSFGKQHLEDVEVVVNTREAVAPWCSVDLSSGSLTVVLEPFNCFDAEVYADELELDEAPSFREDQRISLGRWILRYLFASLIDEEIKRDEAHRAKLNESVEKRRAAGRANAPKSIVIPESNMSNWETSDQTTTPRANGSYFTPATPGMAIGLATPGPGSTGLPGVPEDAAIGSPLSPGDNDYFTSAIGPVGGEKAVTPATPGAAAAPTPAAETDKTQAADDSADKAKDKDKAADNSKSPGAFGKKFRMSFGTKKLGRSASQATAEKPAVVEEKAEESEESSSNHEKEVDDSFYGVIQKIRNEYEKSLAEAPDKLVETLVAPSLPVDTPVLKLPPNTKVIIQEETSGGSANIYQGTVASVGQDADLIEQKAPMWLGDLLLQNQVPFKEPVKVSFVLHPIGDLVGITAADGNNRLNANRMLRVKKILSYVAERIEAPEENPSENALKPEEYLELYCNDQLLAPTMTLATLRTHVWKGGNDIVLHYKANGKKEIKPPPPPPPPQEPAPESSEAATDGAEGTANAPAQPQQAS</sequence>
<dbReference type="InterPro" id="IPR021772">
    <property type="entry name" value="WDR48/Bun107"/>
</dbReference>
<dbReference type="CDD" id="cd00200">
    <property type="entry name" value="WD40"/>
    <property type="match status" value="1"/>
</dbReference>
<evidence type="ECO:0000256" key="1">
    <source>
        <dbReference type="ARBA" id="ARBA00022574"/>
    </source>
</evidence>
<comment type="caution">
    <text evidence="5">The sequence shown here is derived from an EMBL/GenBank/DDBJ whole genome shotgun (WGS) entry which is preliminary data.</text>
</comment>
<evidence type="ECO:0000256" key="2">
    <source>
        <dbReference type="ARBA" id="ARBA00022737"/>
    </source>
</evidence>
<dbReference type="InterPro" id="IPR015943">
    <property type="entry name" value="WD40/YVTN_repeat-like_dom_sf"/>
</dbReference>
<dbReference type="InterPro" id="IPR019775">
    <property type="entry name" value="WD40_repeat_CS"/>
</dbReference>
<feature type="region of interest" description="Disordered" evidence="4">
    <location>
        <begin position="580"/>
        <end position="769"/>
    </location>
</feature>
<dbReference type="AlphaFoldDB" id="A0AA39GGD4"/>
<dbReference type="EMBL" id="JAPDFR010000004">
    <property type="protein sequence ID" value="KAK0386850.1"/>
    <property type="molecule type" value="Genomic_DNA"/>
</dbReference>
<feature type="region of interest" description="Disordered" evidence="4">
    <location>
        <begin position="408"/>
        <end position="433"/>
    </location>
</feature>
<dbReference type="Gene3D" id="2.130.10.10">
    <property type="entry name" value="YVTN repeat-like/Quinoprotein amine dehydrogenase"/>
    <property type="match status" value="2"/>
</dbReference>
<dbReference type="SMART" id="SM00320">
    <property type="entry name" value="WD40"/>
    <property type="match status" value="6"/>
</dbReference>
<organism evidence="5 6">
    <name type="scientific">Sarocladium strictum</name>
    <name type="common">Black bundle disease fungus</name>
    <name type="synonym">Acremonium strictum</name>
    <dbReference type="NCBI Taxonomy" id="5046"/>
    <lineage>
        <taxon>Eukaryota</taxon>
        <taxon>Fungi</taxon>
        <taxon>Dikarya</taxon>
        <taxon>Ascomycota</taxon>
        <taxon>Pezizomycotina</taxon>
        <taxon>Sordariomycetes</taxon>
        <taxon>Hypocreomycetidae</taxon>
        <taxon>Hypocreales</taxon>
        <taxon>Sarocladiaceae</taxon>
        <taxon>Sarocladium</taxon>
    </lineage>
</organism>
<feature type="compositionally biased region" description="Low complexity" evidence="4">
    <location>
        <begin position="360"/>
        <end position="370"/>
    </location>
</feature>
<dbReference type="PROSITE" id="PS50082">
    <property type="entry name" value="WD_REPEATS_2"/>
    <property type="match status" value="4"/>
</dbReference>
<dbReference type="InterPro" id="IPR001680">
    <property type="entry name" value="WD40_rpt"/>
</dbReference>
<dbReference type="PROSITE" id="PS00678">
    <property type="entry name" value="WD_REPEATS_1"/>
    <property type="match status" value="2"/>
</dbReference>
<dbReference type="Pfam" id="PF00400">
    <property type="entry name" value="WD40"/>
    <property type="match status" value="4"/>
</dbReference>
<dbReference type="PANTHER" id="PTHR19862:SF14">
    <property type="entry name" value="WD REPEAT-CONTAINING PROTEIN 48"/>
    <property type="match status" value="1"/>
</dbReference>
<dbReference type="InterPro" id="IPR051246">
    <property type="entry name" value="WDR48"/>
</dbReference>
<dbReference type="CDD" id="cd17041">
    <property type="entry name" value="Ubl_WDR48"/>
    <property type="match status" value="1"/>
</dbReference>
<protein>
    <submittedName>
        <fullName evidence="5">Uncharacterized protein</fullName>
    </submittedName>
</protein>
<dbReference type="Proteomes" id="UP001175261">
    <property type="component" value="Unassembled WGS sequence"/>
</dbReference>
<feature type="repeat" description="WD" evidence="3">
    <location>
        <begin position="219"/>
        <end position="260"/>
    </location>
</feature>
<feature type="repeat" description="WD" evidence="3">
    <location>
        <begin position="128"/>
        <end position="172"/>
    </location>
</feature>
<feature type="compositionally biased region" description="Low complexity" evidence="4">
    <location>
        <begin position="675"/>
        <end position="691"/>
    </location>
</feature>
<feature type="compositionally biased region" description="Polar residues" evidence="4">
    <location>
        <begin position="600"/>
        <end position="622"/>
    </location>
</feature>
<feature type="repeat" description="WD" evidence="3">
    <location>
        <begin position="20"/>
        <end position="53"/>
    </location>
</feature>
<dbReference type="InterPro" id="IPR036322">
    <property type="entry name" value="WD40_repeat_dom_sf"/>
</dbReference>
<dbReference type="PROSITE" id="PS50294">
    <property type="entry name" value="WD_REPEATS_REGION"/>
    <property type="match status" value="3"/>
</dbReference>
<dbReference type="PANTHER" id="PTHR19862">
    <property type="entry name" value="WD REPEAT-CONTAINING PROTEIN 48"/>
    <property type="match status" value="1"/>
</dbReference>
<keyword evidence="6" id="KW-1185">Reference proteome</keyword>
<keyword evidence="2" id="KW-0677">Repeat</keyword>
<evidence type="ECO:0000256" key="3">
    <source>
        <dbReference type="PROSITE-ProRule" id="PRU00221"/>
    </source>
</evidence>
<keyword evidence="1 3" id="KW-0853">WD repeat</keyword>
<feature type="region of interest" description="Disordered" evidence="4">
    <location>
        <begin position="350"/>
        <end position="384"/>
    </location>
</feature>
<dbReference type="Pfam" id="PF11816">
    <property type="entry name" value="DUF3337"/>
    <property type="match status" value="1"/>
</dbReference>
<evidence type="ECO:0000313" key="6">
    <source>
        <dbReference type="Proteomes" id="UP001175261"/>
    </source>
</evidence>
<evidence type="ECO:0000313" key="5">
    <source>
        <dbReference type="EMBL" id="KAK0386850.1"/>
    </source>
</evidence>
<proteinExistence type="predicted"/>
<accession>A0AA39GGD4</accession>
<feature type="compositionally biased region" description="Basic and acidic residues" evidence="4">
    <location>
        <begin position="692"/>
        <end position="714"/>
    </location>
</feature>